<dbReference type="RefSeq" id="WP_074814554.1">
    <property type="nucleotide sequence ID" value="NZ_FNTI01000001.1"/>
</dbReference>
<evidence type="ECO:0000313" key="1">
    <source>
        <dbReference type="EMBL" id="SEB92877.1"/>
    </source>
</evidence>
<sequence length="124" mass="13634">MTDIQIDRLINFETAADGTAVRLIIKDSAGQTVGTIMNIDTLSSLLMTMPTIASSAVKRAHGDPRTRITYPAEEFQIEEGPDNLRILTIGTPEGFNVSFSLTEELSYELGEAHLSGFGQRPRRH</sequence>
<accession>A0A1M7KEF0</accession>
<dbReference type="EMBL" id="FNTI01000001">
    <property type="protein sequence ID" value="SEB92877.1"/>
    <property type="molecule type" value="Genomic_DNA"/>
</dbReference>
<proteinExistence type="predicted"/>
<evidence type="ECO:0000313" key="2">
    <source>
        <dbReference type="Proteomes" id="UP000183208"/>
    </source>
</evidence>
<dbReference type="OrthoDB" id="7376545at2"/>
<gene>
    <name evidence="1" type="ORF">SAMN05444171_0251</name>
</gene>
<dbReference type="AlphaFoldDB" id="A0A1M7KEF0"/>
<reference evidence="1 2" key="1">
    <citation type="submission" date="2016-10" db="EMBL/GenBank/DDBJ databases">
        <authorList>
            <person name="de Groot N.N."/>
        </authorList>
    </citation>
    <scope>NUCLEOTIDE SEQUENCE [LARGE SCALE GENOMIC DNA]</scope>
    <source>
        <strain evidence="1 2">GAS522</strain>
    </source>
</reference>
<dbReference type="Proteomes" id="UP000183208">
    <property type="component" value="Unassembled WGS sequence"/>
</dbReference>
<organism evidence="1 2">
    <name type="scientific">Bradyrhizobium lablabi</name>
    <dbReference type="NCBI Taxonomy" id="722472"/>
    <lineage>
        <taxon>Bacteria</taxon>
        <taxon>Pseudomonadati</taxon>
        <taxon>Pseudomonadota</taxon>
        <taxon>Alphaproteobacteria</taxon>
        <taxon>Hyphomicrobiales</taxon>
        <taxon>Nitrobacteraceae</taxon>
        <taxon>Bradyrhizobium</taxon>
    </lineage>
</organism>
<protein>
    <submittedName>
        <fullName evidence="1">Uncharacterized protein</fullName>
    </submittedName>
</protein>
<name>A0A1M7KEF0_9BRAD</name>